<dbReference type="InterPro" id="IPR020847">
    <property type="entry name" value="AP_endonuclease_F1_BS"/>
</dbReference>
<evidence type="ECO:0000256" key="5">
    <source>
        <dbReference type="ARBA" id="ARBA00022801"/>
    </source>
</evidence>
<comment type="similarity">
    <text evidence="3">Belongs to the DNA repair enzymes AP/ExoA family.</text>
</comment>
<keyword evidence="4" id="KW-0479">Metal-binding</keyword>
<comment type="caution">
    <text evidence="8">The sequence shown here is derived from an EMBL/GenBank/DDBJ whole genome shotgun (WGS) entry which is preliminary data.</text>
</comment>
<dbReference type="CDD" id="cd09086">
    <property type="entry name" value="ExoIII-like_AP-endo"/>
    <property type="match status" value="1"/>
</dbReference>
<dbReference type="InterPro" id="IPR004808">
    <property type="entry name" value="AP_endonuc_1"/>
</dbReference>
<dbReference type="EMBL" id="JAQQDB010000020">
    <property type="protein sequence ID" value="MFM0519983.1"/>
    <property type="molecule type" value="Genomic_DNA"/>
</dbReference>
<dbReference type="PANTHER" id="PTHR43250:SF1">
    <property type="entry name" value="EXODEOXYRIBONUCLEASE III"/>
    <property type="match status" value="1"/>
</dbReference>
<evidence type="ECO:0000313" key="9">
    <source>
        <dbReference type="Proteomes" id="UP001629462"/>
    </source>
</evidence>
<dbReference type="Pfam" id="PF03372">
    <property type="entry name" value="Exo_endo_phos"/>
    <property type="match status" value="1"/>
</dbReference>
<sequence length="272" mass="30587">MERRRVKIATFNINGIRPRLDALLKWLERESPDIVCLQELKATDAQFPADAIANAGYGALWHGQQSWNGVAILAKDAEPVLSRRGLPGYEDDTHSRYIEAAVGGLLIGCLYLPNGNPQPGPKFDYKLAWFERFNAHAKALLDSGHPVVLAGDYNVVPTDEDIYNTRSWLKDALLQPESRAAYADLLAQGWTDALRKTFPDERIYTFWDYFRNHWQTNSGLRIDHLLLSKDLAKKLEGAGVDKWVRGEPHASDHAPTWVTLKLGRTRKKAGAA</sequence>
<dbReference type="PROSITE" id="PS51435">
    <property type="entry name" value="AP_NUCLEASE_F1_4"/>
    <property type="match status" value="1"/>
</dbReference>
<dbReference type="NCBIfam" id="TIGR00633">
    <property type="entry name" value="xth"/>
    <property type="match status" value="1"/>
</dbReference>
<dbReference type="PANTHER" id="PTHR43250">
    <property type="entry name" value="EXODEOXYRIBONUCLEASE III"/>
    <property type="match status" value="1"/>
</dbReference>
<feature type="domain" description="Endonuclease/exonuclease/phosphatase" evidence="7">
    <location>
        <begin position="9"/>
        <end position="253"/>
    </location>
</feature>
<keyword evidence="9" id="KW-1185">Reference proteome</keyword>
<evidence type="ECO:0000256" key="1">
    <source>
        <dbReference type="ARBA" id="ARBA00001936"/>
    </source>
</evidence>
<protein>
    <submittedName>
        <fullName evidence="8">Exodeoxyribonuclease III</fullName>
    </submittedName>
</protein>
<dbReference type="SUPFAM" id="SSF56219">
    <property type="entry name" value="DNase I-like"/>
    <property type="match status" value="1"/>
</dbReference>
<dbReference type="Gene3D" id="3.60.10.10">
    <property type="entry name" value="Endonuclease/exonuclease/phosphatase"/>
    <property type="match status" value="1"/>
</dbReference>
<dbReference type="InterPro" id="IPR037493">
    <property type="entry name" value="ExoIII-like"/>
</dbReference>
<dbReference type="InterPro" id="IPR005135">
    <property type="entry name" value="Endo/exonuclease/phosphatase"/>
</dbReference>
<proteinExistence type="inferred from homology"/>
<evidence type="ECO:0000256" key="4">
    <source>
        <dbReference type="ARBA" id="ARBA00022723"/>
    </source>
</evidence>
<gene>
    <name evidence="8" type="ORF">PQR08_21355</name>
</gene>
<dbReference type="PROSITE" id="PS00728">
    <property type="entry name" value="AP_NUCLEASE_F1_3"/>
    <property type="match status" value="1"/>
</dbReference>
<evidence type="ECO:0000256" key="6">
    <source>
        <dbReference type="ARBA" id="ARBA00022842"/>
    </source>
</evidence>
<accession>A0ABW9CS31</accession>
<reference evidence="8 9" key="1">
    <citation type="journal article" date="2024" name="Chem. Sci.">
        <title>Discovery of megapolipeptins by genome mining of a Burkholderiales bacteria collection.</title>
        <authorList>
            <person name="Paulo B.S."/>
            <person name="Recchia M.J.J."/>
            <person name="Lee S."/>
            <person name="Fergusson C.H."/>
            <person name="Romanowski S.B."/>
            <person name="Hernandez A."/>
            <person name="Krull N."/>
            <person name="Liu D.Y."/>
            <person name="Cavanagh H."/>
            <person name="Bos A."/>
            <person name="Gray C.A."/>
            <person name="Murphy B.T."/>
            <person name="Linington R.G."/>
            <person name="Eustaquio A.S."/>
        </authorList>
    </citation>
    <scope>NUCLEOTIDE SEQUENCE [LARGE SCALE GENOMIC DNA]</scope>
    <source>
        <strain evidence="8 9">RL17-374-BIF-D</strain>
    </source>
</reference>
<evidence type="ECO:0000256" key="3">
    <source>
        <dbReference type="ARBA" id="ARBA00007092"/>
    </source>
</evidence>
<evidence type="ECO:0000256" key="2">
    <source>
        <dbReference type="ARBA" id="ARBA00001946"/>
    </source>
</evidence>
<comment type="cofactor">
    <cofactor evidence="2">
        <name>Mg(2+)</name>
        <dbReference type="ChEBI" id="CHEBI:18420"/>
    </cofactor>
</comment>
<dbReference type="Proteomes" id="UP001629462">
    <property type="component" value="Unassembled WGS sequence"/>
</dbReference>
<comment type="cofactor">
    <cofactor evidence="1">
        <name>Mn(2+)</name>
        <dbReference type="ChEBI" id="CHEBI:29035"/>
    </cofactor>
</comment>
<dbReference type="RefSeq" id="WP_250485078.1">
    <property type="nucleotide sequence ID" value="NZ_JAQQDB010000020.1"/>
</dbReference>
<keyword evidence="5" id="KW-0378">Hydrolase</keyword>
<dbReference type="InterPro" id="IPR036691">
    <property type="entry name" value="Endo/exonu/phosph_ase_sf"/>
</dbReference>
<organism evidence="8 9">
    <name type="scientific">Caballeronia jiangsuensis</name>
    <dbReference type="NCBI Taxonomy" id="1458357"/>
    <lineage>
        <taxon>Bacteria</taxon>
        <taxon>Pseudomonadati</taxon>
        <taxon>Pseudomonadota</taxon>
        <taxon>Betaproteobacteria</taxon>
        <taxon>Burkholderiales</taxon>
        <taxon>Burkholderiaceae</taxon>
        <taxon>Caballeronia</taxon>
    </lineage>
</organism>
<dbReference type="PROSITE" id="PS00726">
    <property type="entry name" value="AP_NUCLEASE_F1_1"/>
    <property type="match status" value="1"/>
</dbReference>
<name>A0ABW9CS31_9BURK</name>
<keyword evidence="6" id="KW-0460">Magnesium</keyword>
<evidence type="ECO:0000259" key="7">
    <source>
        <dbReference type="Pfam" id="PF03372"/>
    </source>
</evidence>
<evidence type="ECO:0000313" key="8">
    <source>
        <dbReference type="EMBL" id="MFM0519983.1"/>
    </source>
</evidence>
<dbReference type="NCBIfam" id="TIGR00195">
    <property type="entry name" value="exoDNase_III"/>
    <property type="match status" value="1"/>
</dbReference>
<dbReference type="InterPro" id="IPR020848">
    <property type="entry name" value="AP_endonuclease_F1_CS"/>
</dbReference>